<dbReference type="GO" id="GO:0016301">
    <property type="term" value="F:kinase activity"/>
    <property type="evidence" value="ECO:0007669"/>
    <property type="project" value="UniProtKB-KW"/>
</dbReference>
<keyword evidence="6" id="KW-0812">Transmembrane</keyword>
<evidence type="ECO:0000256" key="14">
    <source>
        <dbReference type="ARBA" id="ARBA00024209"/>
    </source>
</evidence>
<evidence type="ECO:0000313" key="18">
    <source>
        <dbReference type="Proteomes" id="UP000238479"/>
    </source>
</evidence>
<keyword evidence="17" id="KW-0675">Receptor</keyword>
<evidence type="ECO:0000256" key="15">
    <source>
        <dbReference type="SAM" id="SignalP"/>
    </source>
</evidence>
<evidence type="ECO:0000256" key="5">
    <source>
        <dbReference type="ARBA" id="ARBA00022679"/>
    </source>
</evidence>
<dbReference type="Gramene" id="PRQ17425">
    <property type="protein sequence ID" value="PRQ17425"/>
    <property type="gene ID" value="RchiOBHm_Chr7g0194851"/>
</dbReference>
<feature type="chain" id="PRO_5015118087" description="RING-type E3 ubiquitin transferase" evidence="15">
    <location>
        <begin position="24"/>
        <end position="265"/>
    </location>
</feature>
<dbReference type="EC" id="2.3.2.27" evidence="4"/>
<dbReference type="GO" id="GO:0008270">
    <property type="term" value="F:zinc ion binding"/>
    <property type="evidence" value="ECO:0007669"/>
    <property type="project" value="UniProtKB-KW"/>
</dbReference>
<proteinExistence type="inferred from homology"/>
<feature type="domain" description="Wall-associated receptor kinase galacturonan-binding" evidence="16">
    <location>
        <begin position="25"/>
        <end position="95"/>
    </location>
</feature>
<gene>
    <name evidence="17" type="ORF">RchiOBHm_Chr7g0194851</name>
</gene>
<dbReference type="EMBL" id="PDCK01000045">
    <property type="protein sequence ID" value="PRQ17425.1"/>
    <property type="molecule type" value="Genomic_DNA"/>
</dbReference>
<keyword evidence="11" id="KW-0862">Zinc</keyword>
<evidence type="ECO:0000256" key="8">
    <source>
        <dbReference type="ARBA" id="ARBA00022729"/>
    </source>
</evidence>
<dbReference type="Proteomes" id="UP000238479">
    <property type="component" value="Chromosome 7"/>
</dbReference>
<keyword evidence="5" id="KW-0808">Transferase</keyword>
<feature type="signal peptide" evidence="15">
    <location>
        <begin position="1"/>
        <end position="23"/>
    </location>
</feature>
<keyword evidence="7" id="KW-0479">Metal-binding</keyword>
<reference evidence="17 18" key="1">
    <citation type="journal article" date="2018" name="Nat. Genet.">
        <title>The Rosa genome provides new insights in the design of modern roses.</title>
        <authorList>
            <person name="Bendahmane M."/>
        </authorList>
    </citation>
    <scope>NUCLEOTIDE SEQUENCE [LARGE SCALE GENOMIC DNA]</scope>
    <source>
        <strain evidence="18">cv. Old Blush</strain>
    </source>
</reference>
<dbReference type="InterPro" id="IPR046948">
    <property type="entry name" value="ATL20-22-like"/>
</dbReference>
<dbReference type="Pfam" id="PF13947">
    <property type="entry name" value="GUB_WAK_bind"/>
    <property type="match status" value="1"/>
</dbReference>
<comment type="similarity">
    <text evidence="14">Belongs to the RING-type zinc finger family. ATL subfamily.</text>
</comment>
<dbReference type="OMA" id="GNCIARR"/>
<evidence type="ECO:0000256" key="1">
    <source>
        <dbReference type="ARBA" id="ARBA00000900"/>
    </source>
</evidence>
<dbReference type="InterPro" id="IPR025287">
    <property type="entry name" value="WAK_GUB"/>
</dbReference>
<keyword evidence="13" id="KW-0472">Membrane</keyword>
<sequence>MTTLEIIITFSILFFLFPNQTSATCHETRCKAKEPWVRFPFQLLREGQDLDCGYDRGFDLSCSNHHKRTILTLPSSRDFIVKDINYIDHIIWIDDPGSCFPKRLMDHDFSLVDSPFSYFYGLESYVFLNCSSTSREEILAPSSPIDCLSSEDYKVIAVQSTWFYADLNTSSTSLRPLAQTSLSSLCSVISTAMIPLSGSFDGWDLNFGVRLAWDMPDCRLCEASGRLCGFDVATTSQVVVCSGLSNSGNVSRVIHTTACETIYTI</sequence>
<keyword evidence="10" id="KW-0833">Ubl conjugation pathway</keyword>
<evidence type="ECO:0000256" key="4">
    <source>
        <dbReference type="ARBA" id="ARBA00012483"/>
    </source>
</evidence>
<evidence type="ECO:0000256" key="13">
    <source>
        <dbReference type="ARBA" id="ARBA00023136"/>
    </source>
</evidence>
<evidence type="ECO:0000313" key="17">
    <source>
        <dbReference type="EMBL" id="PRQ17425.1"/>
    </source>
</evidence>
<dbReference type="GO" id="GO:0030247">
    <property type="term" value="F:polysaccharide binding"/>
    <property type="evidence" value="ECO:0007669"/>
    <property type="project" value="InterPro"/>
</dbReference>
<dbReference type="PANTHER" id="PTHR46279">
    <property type="entry name" value="RING/U-BOX SUPERFAMILY PROTEIN"/>
    <property type="match status" value="1"/>
</dbReference>
<dbReference type="PANTHER" id="PTHR46279:SF31">
    <property type="entry name" value="RING-H2 FINGER PROTEIN ATL20-LIKE ISOFORM X1"/>
    <property type="match status" value="1"/>
</dbReference>
<comment type="caution">
    <text evidence="17">The sequence shown here is derived from an EMBL/GenBank/DDBJ whole genome shotgun (WGS) entry which is preliminary data.</text>
</comment>
<evidence type="ECO:0000256" key="3">
    <source>
        <dbReference type="ARBA" id="ARBA00004906"/>
    </source>
</evidence>
<dbReference type="GO" id="GO:0016020">
    <property type="term" value="C:membrane"/>
    <property type="evidence" value="ECO:0007669"/>
    <property type="project" value="UniProtKB-SubCell"/>
</dbReference>
<keyword evidence="8 15" id="KW-0732">Signal</keyword>
<accession>A0A2P6P657</accession>
<protein>
    <recommendedName>
        <fullName evidence="4">RING-type E3 ubiquitin transferase</fullName>
        <ecNumber evidence="4">2.3.2.27</ecNumber>
    </recommendedName>
</protein>
<keyword evidence="17" id="KW-0418">Kinase</keyword>
<evidence type="ECO:0000256" key="12">
    <source>
        <dbReference type="ARBA" id="ARBA00022989"/>
    </source>
</evidence>
<evidence type="ECO:0000256" key="7">
    <source>
        <dbReference type="ARBA" id="ARBA00022723"/>
    </source>
</evidence>
<evidence type="ECO:0000256" key="10">
    <source>
        <dbReference type="ARBA" id="ARBA00022786"/>
    </source>
</evidence>
<evidence type="ECO:0000256" key="11">
    <source>
        <dbReference type="ARBA" id="ARBA00022833"/>
    </source>
</evidence>
<evidence type="ECO:0000256" key="6">
    <source>
        <dbReference type="ARBA" id="ARBA00022692"/>
    </source>
</evidence>
<comment type="catalytic activity">
    <reaction evidence="1">
        <text>S-ubiquitinyl-[E2 ubiquitin-conjugating enzyme]-L-cysteine + [acceptor protein]-L-lysine = [E2 ubiquitin-conjugating enzyme]-L-cysteine + N(6)-ubiquitinyl-[acceptor protein]-L-lysine.</text>
        <dbReference type="EC" id="2.3.2.27"/>
    </reaction>
</comment>
<dbReference type="GO" id="GO:0061630">
    <property type="term" value="F:ubiquitin protein ligase activity"/>
    <property type="evidence" value="ECO:0007669"/>
    <property type="project" value="UniProtKB-EC"/>
</dbReference>
<keyword evidence="18" id="KW-1185">Reference proteome</keyword>
<evidence type="ECO:0000259" key="16">
    <source>
        <dbReference type="Pfam" id="PF13947"/>
    </source>
</evidence>
<keyword evidence="9" id="KW-0863">Zinc-finger</keyword>
<evidence type="ECO:0000256" key="2">
    <source>
        <dbReference type="ARBA" id="ARBA00004167"/>
    </source>
</evidence>
<comment type="pathway">
    <text evidence="3">Protein modification; protein ubiquitination.</text>
</comment>
<dbReference type="AlphaFoldDB" id="A0A2P6P657"/>
<comment type="subcellular location">
    <subcellularLocation>
        <location evidence="2">Membrane</location>
        <topology evidence="2">Single-pass membrane protein</topology>
    </subcellularLocation>
</comment>
<keyword evidence="12" id="KW-1133">Transmembrane helix</keyword>
<organism evidence="17 18">
    <name type="scientific">Rosa chinensis</name>
    <name type="common">China rose</name>
    <dbReference type="NCBI Taxonomy" id="74649"/>
    <lineage>
        <taxon>Eukaryota</taxon>
        <taxon>Viridiplantae</taxon>
        <taxon>Streptophyta</taxon>
        <taxon>Embryophyta</taxon>
        <taxon>Tracheophyta</taxon>
        <taxon>Spermatophyta</taxon>
        <taxon>Magnoliopsida</taxon>
        <taxon>eudicotyledons</taxon>
        <taxon>Gunneridae</taxon>
        <taxon>Pentapetalae</taxon>
        <taxon>rosids</taxon>
        <taxon>fabids</taxon>
        <taxon>Rosales</taxon>
        <taxon>Rosaceae</taxon>
        <taxon>Rosoideae</taxon>
        <taxon>Rosoideae incertae sedis</taxon>
        <taxon>Rosa</taxon>
    </lineage>
</organism>
<evidence type="ECO:0000256" key="9">
    <source>
        <dbReference type="ARBA" id="ARBA00022771"/>
    </source>
</evidence>
<name>A0A2P6P657_ROSCH</name>